<dbReference type="Proteomes" id="UP000199065">
    <property type="component" value="Unassembled WGS sequence"/>
</dbReference>
<gene>
    <name evidence="1" type="ORF">SAMN05660282_01695</name>
</gene>
<dbReference type="AlphaFoldDB" id="A0A1I2U1I3"/>
<name>A0A1I2U1I3_9CORY</name>
<organism evidence="1 2">
    <name type="scientific">Corynebacterium spheniscorum</name>
    <dbReference type="NCBI Taxonomy" id="185761"/>
    <lineage>
        <taxon>Bacteria</taxon>
        <taxon>Bacillati</taxon>
        <taxon>Actinomycetota</taxon>
        <taxon>Actinomycetes</taxon>
        <taxon>Mycobacteriales</taxon>
        <taxon>Corynebacteriaceae</taxon>
        <taxon>Corynebacterium</taxon>
    </lineage>
</organism>
<protein>
    <submittedName>
        <fullName evidence="1">Uncharacterized protein</fullName>
    </submittedName>
</protein>
<sequence length="137" mass="15800">MMKDMAAHRHVDFSLRDRVLKHIHNELDQGIHASVDEAVDYASSTFQVSRATVCRWWAQQTSPAPASAPGSRDIMRKMRDALPEEQVREEILTDPLVVLAWIQYEESEMRATKAFFESISYFADRPQRPHPSAEEED</sequence>
<proteinExistence type="predicted"/>
<evidence type="ECO:0000313" key="2">
    <source>
        <dbReference type="Proteomes" id="UP000199065"/>
    </source>
</evidence>
<dbReference type="EMBL" id="FOPJ01000011">
    <property type="protein sequence ID" value="SFG70998.1"/>
    <property type="molecule type" value="Genomic_DNA"/>
</dbReference>
<accession>A0A1I2U1I3</accession>
<evidence type="ECO:0000313" key="1">
    <source>
        <dbReference type="EMBL" id="SFG70998.1"/>
    </source>
</evidence>
<dbReference type="RefSeq" id="WP_092286381.1">
    <property type="nucleotide sequence ID" value="NZ_VXKI01000012.1"/>
</dbReference>
<reference evidence="1 2" key="1">
    <citation type="submission" date="2016-10" db="EMBL/GenBank/DDBJ databases">
        <authorList>
            <person name="de Groot N.N."/>
        </authorList>
    </citation>
    <scope>NUCLEOTIDE SEQUENCE [LARGE SCALE GENOMIC DNA]</scope>
    <source>
        <strain>J11</strain>
        <strain evidence="2">PG 39</strain>
    </source>
</reference>
<keyword evidence="2" id="KW-1185">Reference proteome</keyword>